<evidence type="ECO:0000256" key="4">
    <source>
        <dbReference type="ARBA" id="ARBA00022692"/>
    </source>
</evidence>
<gene>
    <name evidence="9" type="primary">kdpA</name>
    <name evidence="10" type="ORF">SAMN04488021_15110</name>
</gene>
<keyword evidence="1 9" id="KW-0813">Transport</keyword>
<evidence type="ECO:0000313" key="10">
    <source>
        <dbReference type="EMBL" id="SFI00429.1"/>
    </source>
</evidence>
<keyword evidence="3 9" id="KW-0633">Potassium transport</keyword>
<feature type="transmembrane region" description="Helical" evidence="9">
    <location>
        <begin position="285"/>
        <end position="305"/>
    </location>
</feature>
<keyword evidence="5 9" id="KW-0630">Potassium</keyword>
<feature type="transmembrane region" description="Helical" evidence="9">
    <location>
        <begin position="419"/>
        <end position="443"/>
    </location>
</feature>
<dbReference type="EMBL" id="FOPU01000051">
    <property type="protein sequence ID" value="SFI00429.1"/>
    <property type="molecule type" value="Genomic_DNA"/>
</dbReference>
<dbReference type="GO" id="GO:0030955">
    <property type="term" value="F:potassium ion binding"/>
    <property type="evidence" value="ECO:0007669"/>
    <property type="project" value="UniProtKB-UniRule"/>
</dbReference>
<dbReference type="OrthoDB" id="9763796at2"/>
<evidence type="ECO:0000256" key="7">
    <source>
        <dbReference type="ARBA" id="ARBA00023065"/>
    </source>
</evidence>
<protein>
    <recommendedName>
        <fullName evidence="9">Potassium-transporting ATPase potassium-binding subunit</fullName>
    </recommendedName>
    <alternativeName>
        <fullName evidence="9">ATP phosphohydrolase [potassium-transporting] A chain</fullName>
    </alternativeName>
    <alternativeName>
        <fullName evidence="9">Potassium-binding and translocating subunit A</fullName>
    </alternativeName>
    <alternativeName>
        <fullName evidence="9">Potassium-translocating ATPase A chain</fullName>
    </alternativeName>
</protein>
<feature type="transmembrane region" description="Helical" evidence="9">
    <location>
        <begin position="137"/>
        <end position="156"/>
    </location>
</feature>
<comment type="similarity">
    <text evidence="9">Belongs to the KdpA family.</text>
</comment>
<dbReference type="PANTHER" id="PTHR30607">
    <property type="entry name" value="POTASSIUM-TRANSPORTING ATPASE A CHAIN"/>
    <property type="match status" value="1"/>
</dbReference>
<evidence type="ECO:0000256" key="5">
    <source>
        <dbReference type="ARBA" id="ARBA00022958"/>
    </source>
</evidence>
<proteinExistence type="inferred from homology"/>
<feature type="transmembrane region" description="Helical" evidence="9">
    <location>
        <begin position="374"/>
        <end position="399"/>
    </location>
</feature>
<keyword evidence="7 9" id="KW-0406">Ion transport</keyword>
<feature type="transmembrane region" description="Helical" evidence="9">
    <location>
        <begin position="6"/>
        <end position="27"/>
    </location>
</feature>
<comment type="subunit">
    <text evidence="9">The system is composed of three essential subunits: KdpA, KdpB and KdpC.</text>
</comment>
<evidence type="ECO:0000256" key="9">
    <source>
        <dbReference type="HAMAP-Rule" id="MF_00275"/>
    </source>
</evidence>
<evidence type="ECO:0000256" key="6">
    <source>
        <dbReference type="ARBA" id="ARBA00022989"/>
    </source>
</evidence>
<evidence type="ECO:0000256" key="3">
    <source>
        <dbReference type="ARBA" id="ARBA00022538"/>
    </source>
</evidence>
<evidence type="ECO:0000256" key="1">
    <source>
        <dbReference type="ARBA" id="ARBA00022448"/>
    </source>
</evidence>
<dbReference type="Proteomes" id="UP000183635">
    <property type="component" value="Unassembled WGS sequence"/>
</dbReference>
<comment type="function">
    <text evidence="9">Part of the high-affinity ATP-driven potassium transport (or Kdp) system, which catalyzes the hydrolysis of ATP coupled with the electrogenic transport of potassium into the cytoplasm. This subunit binds the extracellular potassium ions and delivers the ions to the membrane domain of KdpB through an intramembrane tunnel.</text>
</comment>
<feature type="transmembrane region" description="Helical" evidence="9">
    <location>
        <begin position="63"/>
        <end position="84"/>
    </location>
</feature>
<feature type="transmembrane region" description="Helical" evidence="9">
    <location>
        <begin position="177"/>
        <end position="198"/>
    </location>
</feature>
<name>A0A1I3ENA0_9RHOB</name>
<dbReference type="PANTHER" id="PTHR30607:SF2">
    <property type="entry name" value="POTASSIUM-TRANSPORTING ATPASE POTASSIUM-BINDING SUBUNIT"/>
    <property type="match status" value="1"/>
</dbReference>
<keyword evidence="2 9" id="KW-1003">Cell membrane</keyword>
<keyword evidence="4 9" id="KW-0812">Transmembrane</keyword>
<dbReference type="PIRSF" id="PIRSF001294">
    <property type="entry name" value="K_ATPaseA"/>
    <property type="match status" value="1"/>
</dbReference>
<sequence>MTINGWIQILVFLGIAIALVKPLGGYITRVMNGERSFLSPVLGPVERGLYRMAGTSEKEEQHWTTYMVAMLLFNLAGFALLYLLQRIQGGLPFNPAGMGAVSADSSFNTAVSFMTNTNWQGYGGETTMSYLTQMAGITVQNFVSAAVGVAGAMAIIRGFSRASAKTVGNFWVDLTRATLYILMPICILGSLVLVWQGVPQNLNPYTVATTVEGAQQTIAQGPVASQMIIKHLGTNGGGFFNANSSHPFENPTALTNLIHILAIYSISFAMLNVFGRMIGNQKQGWALLAAVLTIVVAGIGVIYWAESAGNPLLHALGLEGGNMEGKETRFGIALSSLFAVVTTSASTGAVNTMHDSLMPLGGLVPLFNMQIPPLGGIGAGVYGTLVFAILAVFIAGLMVGRTPEYIGKKIEAKEVKMSILAMLGPSLAILALTAIAVVLPVGLSSIQDAGPHGLSEVLYAYTSGANNNGSAFAGLNANTPFFNITIGLAMLMGRFLLIVPVLAIAGSLAAKKSVPASTGTLPTTGPLFIGLVVGVTLIVGGLTFFPVLALGPIVEHFAMLAGQTF</sequence>
<dbReference type="InterPro" id="IPR004623">
    <property type="entry name" value="KdpA"/>
</dbReference>
<feature type="transmembrane region" description="Helical" evidence="9">
    <location>
        <begin position="481"/>
        <end position="506"/>
    </location>
</feature>
<dbReference type="AlphaFoldDB" id="A0A1I3ENA0"/>
<feature type="transmembrane region" description="Helical" evidence="9">
    <location>
        <begin position="253"/>
        <end position="273"/>
    </location>
</feature>
<dbReference type="GO" id="GO:0005886">
    <property type="term" value="C:plasma membrane"/>
    <property type="evidence" value="ECO:0007669"/>
    <property type="project" value="UniProtKB-SubCell"/>
</dbReference>
<dbReference type="Pfam" id="PF03814">
    <property type="entry name" value="KdpA"/>
    <property type="match status" value="1"/>
</dbReference>
<dbReference type="RefSeq" id="WP_074970769.1">
    <property type="nucleotide sequence ID" value="NZ_CBCRYP010000053.1"/>
</dbReference>
<keyword evidence="6 9" id="KW-1133">Transmembrane helix</keyword>
<dbReference type="HAMAP" id="MF_00275">
    <property type="entry name" value="KdpA"/>
    <property type="match status" value="1"/>
</dbReference>
<accession>A0A1I3ENA0</accession>
<keyword evidence="11" id="KW-1185">Reference proteome</keyword>
<dbReference type="GO" id="GO:0008556">
    <property type="term" value="F:P-type potassium transmembrane transporter activity"/>
    <property type="evidence" value="ECO:0007669"/>
    <property type="project" value="InterPro"/>
</dbReference>
<dbReference type="STRING" id="34004.SAMN04488021_15110"/>
<evidence type="ECO:0000313" key="11">
    <source>
        <dbReference type="Proteomes" id="UP000183635"/>
    </source>
</evidence>
<feature type="transmembrane region" description="Helical" evidence="9">
    <location>
        <begin position="527"/>
        <end position="550"/>
    </location>
</feature>
<organism evidence="10 11">
    <name type="scientific">Paracoccus aminovorans</name>
    <dbReference type="NCBI Taxonomy" id="34004"/>
    <lineage>
        <taxon>Bacteria</taxon>
        <taxon>Pseudomonadati</taxon>
        <taxon>Pseudomonadota</taxon>
        <taxon>Alphaproteobacteria</taxon>
        <taxon>Rhodobacterales</taxon>
        <taxon>Paracoccaceae</taxon>
        <taxon>Paracoccus</taxon>
    </lineage>
</organism>
<comment type="subcellular location">
    <subcellularLocation>
        <location evidence="9">Cell membrane</location>
        <topology evidence="9">Multi-pass membrane protein</topology>
    </subcellularLocation>
</comment>
<evidence type="ECO:0000256" key="8">
    <source>
        <dbReference type="ARBA" id="ARBA00023136"/>
    </source>
</evidence>
<keyword evidence="8 9" id="KW-0472">Membrane</keyword>
<dbReference type="NCBIfam" id="TIGR00680">
    <property type="entry name" value="kdpA"/>
    <property type="match status" value="1"/>
</dbReference>
<reference evidence="10 11" key="1">
    <citation type="submission" date="2016-10" db="EMBL/GenBank/DDBJ databases">
        <authorList>
            <person name="de Groot N.N."/>
        </authorList>
    </citation>
    <scope>NUCLEOTIDE SEQUENCE [LARGE SCALE GENOMIC DNA]</scope>
    <source>
        <strain evidence="10 11">DSM 8537</strain>
    </source>
</reference>
<evidence type="ECO:0000256" key="2">
    <source>
        <dbReference type="ARBA" id="ARBA00022475"/>
    </source>
</evidence>